<keyword evidence="2" id="KW-0489">Methyltransferase</keyword>
<dbReference type="PANTHER" id="PTHR45036">
    <property type="entry name" value="METHYLTRANSFERASE LIKE 7B"/>
    <property type="match status" value="1"/>
</dbReference>
<dbReference type="EMBL" id="CAJB01000085">
    <property type="protein sequence ID" value="CCH77236.1"/>
    <property type="molecule type" value="Genomic_DNA"/>
</dbReference>
<dbReference type="InterPro" id="IPR052356">
    <property type="entry name" value="Thiol_S-MT"/>
</dbReference>
<evidence type="ECO:0000259" key="1">
    <source>
        <dbReference type="Pfam" id="PF08241"/>
    </source>
</evidence>
<dbReference type="RefSeq" id="WP_048554162.1">
    <property type="nucleotide sequence ID" value="NZ_HF570958.1"/>
</dbReference>
<dbReference type="CDD" id="cd02440">
    <property type="entry name" value="AdoMet_MTases"/>
    <property type="match status" value="1"/>
</dbReference>
<dbReference type="GO" id="GO:0008757">
    <property type="term" value="F:S-adenosylmethionine-dependent methyltransferase activity"/>
    <property type="evidence" value="ECO:0007669"/>
    <property type="project" value="InterPro"/>
</dbReference>
<dbReference type="GO" id="GO:0032259">
    <property type="term" value="P:methylation"/>
    <property type="evidence" value="ECO:0007669"/>
    <property type="project" value="UniProtKB-KW"/>
</dbReference>
<dbReference type="SUPFAM" id="SSF53335">
    <property type="entry name" value="S-adenosyl-L-methionine-dependent methyltransferases"/>
    <property type="match status" value="1"/>
</dbReference>
<proteinExistence type="predicted"/>
<keyword evidence="2" id="KW-0808">Transferase</keyword>
<evidence type="ECO:0000313" key="2">
    <source>
        <dbReference type="EMBL" id="CCH77236.1"/>
    </source>
</evidence>
<dbReference type="AlphaFoldDB" id="A0A077LUM0"/>
<organism evidence="2 3">
    <name type="scientific">Nostocoides japonicum T1-X7</name>
    <dbReference type="NCBI Taxonomy" id="1194083"/>
    <lineage>
        <taxon>Bacteria</taxon>
        <taxon>Bacillati</taxon>
        <taxon>Actinomycetota</taxon>
        <taxon>Actinomycetes</taxon>
        <taxon>Micrococcales</taxon>
        <taxon>Intrasporangiaceae</taxon>
        <taxon>Nostocoides</taxon>
    </lineage>
</organism>
<dbReference type="STRING" id="1194083.BN12_1750005"/>
<feature type="domain" description="Methyltransferase type 11" evidence="1">
    <location>
        <begin position="40"/>
        <end position="135"/>
    </location>
</feature>
<name>A0A077LUM0_9MICO</name>
<dbReference type="Proteomes" id="UP000035721">
    <property type="component" value="Unassembled WGS sequence"/>
</dbReference>
<dbReference type="InterPro" id="IPR013216">
    <property type="entry name" value="Methyltransf_11"/>
</dbReference>
<keyword evidence="3" id="KW-1185">Reference proteome</keyword>
<sequence>MGLYGRFFAAVYDRSVASTEEHGMRERRRSVLASATGRVLEIGAGTGLNLPLYPSSIEQLTLSDPQEPMLRRLRRRVRELHRQVDTVQAPAERLPFPEGAFDTVVSTLALCTVDDLPQALGEIRRVLSSSGRLVVVEHVRSDDARVAGWQDRLHTPWRFFANGCHVNRDTRAALALAGFDVSELRGEEWTGAPALARPLIVGVATLP</sequence>
<protein>
    <submittedName>
        <fullName evidence="2">Putative methyltransferase</fullName>
    </submittedName>
</protein>
<evidence type="ECO:0000313" key="3">
    <source>
        <dbReference type="Proteomes" id="UP000035721"/>
    </source>
</evidence>
<dbReference type="OrthoDB" id="9797252at2"/>
<dbReference type="InterPro" id="IPR029063">
    <property type="entry name" value="SAM-dependent_MTases_sf"/>
</dbReference>
<accession>A0A077LUM0</accession>
<dbReference type="PANTHER" id="PTHR45036:SF1">
    <property type="entry name" value="METHYLTRANSFERASE LIKE 7A"/>
    <property type="match status" value="1"/>
</dbReference>
<dbReference type="Pfam" id="PF08241">
    <property type="entry name" value="Methyltransf_11"/>
    <property type="match status" value="1"/>
</dbReference>
<dbReference type="Gene3D" id="3.40.50.150">
    <property type="entry name" value="Vaccinia Virus protein VP39"/>
    <property type="match status" value="1"/>
</dbReference>
<gene>
    <name evidence="2" type="ORF">BN12_1750005</name>
</gene>
<comment type="caution">
    <text evidence="2">The sequence shown here is derived from an EMBL/GenBank/DDBJ whole genome shotgun (WGS) entry which is preliminary data.</text>
</comment>
<reference evidence="2 3" key="1">
    <citation type="journal article" date="2013" name="ISME J.">
        <title>A metabolic model for members of the genus Tetrasphaera involved in enhanced biological phosphorus removal.</title>
        <authorList>
            <person name="Kristiansen R."/>
            <person name="Nguyen H.T.T."/>
            <person name="Saunders A.M."/>
            <person name="Nielsen J.L."/>
            <person name="Wimmer R."/>
            <person name="Le V.Q."/>
            <person name="McIlroy S.J."/>
            <person name="Petrovski S."/>
            <person name="Seviour R.J."/>
            <person name="Calteau A."/>
            <person name="Nielsen K.L."/>
            <person name="Nielsen P.H."/>
        </authorList>
    </citation>
    <scope>NUCLEOTIDE SEQUENCE [LARGE SCALE GENOMIC DNA]</scope>
    <source>
        <strain evidence="2 3">T1-X7</strain>
    </source>
</reference>